<proteinExistence type="predicted"/>
<accession>A0ABZ1TRL7</accession>
<dbReference type="EMBL" id="CP108090">
    <property type="protein sequence ID" value="WUQ17453.1"/>
    <property type="molecule type" value="Genomic_DNA"/>
</dbReference>
<evidence type="ECO:0000313" key="3">
    <source>
        <dbReference type="Proteomes" id="UP001432039"/>
    </source>
</evidence>
<keyword evidence="3" id="KW-1185">Reference proteome</keyword>
<dbReference type="Proteomes" id="UP001432039">
    <property type="component" value="Chromosome"/>
</dbReference>
<organism evidence="2 3">
    <name type="scientific">Streptomyces virginiae</name>
    <name type="common">Streptomyces cinnamonensis</name>
    <dbReference type="NCBI Taxonomy" id="1961"/>
    <lineage>
        <taxon>Bacteria</taxon>
        <taxon>Bacillati</taxon>
        <taxon>Actinomycetota</taxon>
        <taxon>Actinomycetes</taxon>
        <taxon>Kitasatosporales</taxon>
        <taxon>Streptomycetaceae</taxon>
        <taxon>Streptomyces</taxon>
    </lineage>
</organism>
<evidence type="ECO:0000256" key="1">
    <source>
        <dbReference type="SAM" id="MobiDB-lite"/>
    </source>
</evidence>
<protein>
    <recommendedName>
        <fullName evidence="4">DUF4429 domain-containing protein</fullName>
    </recommendedName>
</protein>
<name>A0ABZ1TRL7_STRVG</name>
<sequence>MNLYEDPDLPPPEWGPGVGLGPSGFQTVEEFDAATLAPDMDMDGIIVTLLRREDMLVLEFGFRGLLRTGSGAQQRLVTKTATAPGALLVRMPPQATLEEATPLGSPSTAVKQAWFSGQSELSLKVAPGTSVPLTAAGLLNWAGLPTTSARLECVWGLALAPATLAQVVWLHAAEPVAGPAGAVGIWHTSLALPPDGSGAPSRLLVPVTKAEVANDVEGFMSSLSTGDRRDIGASMTPSGRSASQTDLTADSRRSPNTSASRSGATKWPRSKRPTESRPSSCPVGPADCGVRPARTKRRFSSTRTSTGVPVRAATWTRTRRRAQVRFSGEPAHLYVRGPRQERGRSWPAWQHCTAKHAGSRNPGHPGA</sequence>
<gene>
    <name evidence="2" type="ORF">OG517_42145</name>
</gene>
<feature type="region of interest" description="Disordered" evidence="1">
    <location>
        <begin position="221"/>
        <end position="308"/>
    </location>
</feature>
<feature type="region of interest" description="Disordered" evidence="1">
    <location>
        <begin position="1"/>
        <end position="21"/>
    </location>
</feature>
<reference evidence="2" key="1">
    <citation type="submission" date="2022-10" db="EMBL/GenBank/DDBJ databases">
        <title>The complete genomes of actinobacterial strains from the NBC collection.</title>
        <authorList>
            <person name="Joergensen T.S."/>
            <person name="Alvarez Arevalo M."/>
            <person name="Sterndorff E.B."/>
            <person name="Faurdal D."/>
            <person name="Vuksanovic O."/>
            <person name="Mourched A.-S."/>
            <person name="Charusanti P."/>
            <person name="Shaw S."/>
            <person name="Blin K."/>
            <person name="Weber T."/>
        </authorList>
    </citation>
    <scope>NUCLEOTIDE SEQUENCE</scope>
    <source>
        <strain evidence="2">NBC_00248</strain>
    </source>
</reference>
<evidence type="ECO:0008006" key="4">
    <source>
        <dbReference type="Google" id="ProtNLM"/>
    </source>
</evidence>
<evidence type="ECO:0000313" key="2">
    <source>
        <dbReference type="EMBL" id="WUQ17453.1"/>
    </source>
</evidence>
<dbReference type="RefSeq" id="WP_328965673.1">
    <property type="nucleotide sequence ID" value="NZ_CP108090.1"/>
</dbReference>
<feature type="compositionally biased region" description="Polar residues" evidence="1">
    <location>
        <begin position="235"/>
        <end position="263"/>
    </location>
</feature>